<dbReference type="AlphaFoldDB" id="A0A2V1MZE4"/>
<comment type="caution">
    <text evidence="1">The sequence shown here is derived from an EMBL/GenBank/DDBJ whole genome shotgun (WGS) entry which is preliminary data.</text>
</comment>
<organism evidence="1 2">
    <name type="scientific">Levilactobacillus bambusae</name>
    <dbReference type="NCBI Taxonomy" id="2024736"/>
    <lineage>
        <taxon>Bacteria</taxon>
        <taxon>Bacillati</taxon>
        <taxon>Bacillota</taxon>
        <taxon>Bacilli</taxon>
        <taxon>Lactobacillales</taxon>
        <taxon>Lactobacillaceae</taxon>
        <taxon>Levilactobacillus</taxon>
    </lineage>
</organism>
<dbReference type="RefSeq" id="WP_109250080.1">
    <property type="nucleotide sequence ID" value="NZ_QCXQ01000002.1"/>
</dbReference>
<gene>
    <name evidence="1" type="ORF">DCM90_04145</name>
</gene>
<keyword evidence="2" id="KW-1185">Reference proteome</keyword>
<protein>
    <recommendedName>
        <fullName evidence="3">Esterase</fullName>
    </recommendedName>
</protein>
<dbReference type="InterPro" id="IPR029058">
    <property type="entry name" value="AB_hydrolase_fold"/>
</dbReference>
<evidence type="ECO:0000313" key="1">
    <source>
        <dbReference type="EMBL" id="PWG00133.1"/>
    </source>
</evidence>
<sequence>MNLEYFPGAADQRTLILFHGTNGTTEEMIDFGKRLSPKSPLLAVGTDHQTSMGTQYFAQTWTEQPDATEIERALNELVAELKSITIAHQTLAEAVGVGYSNGASFLLGGIYAQVLPFHRHLLFHPLPVPTSAAETLLTDRVWLSHGQREPHPTMAQFHMMVSSLWERKADVTSLISGGSHMIAPAEVNAAVQWLSN</sequence>
<reference evidence="1 2" key="1">
    <citation type="journal article" date="2018" name="Int. J. Syst. Evol. Microbiol.">
        <title>Lactobacillus bambusae sp. nov., isolated from a traditional fermented Ma-bamboo shoots of Taiwan.</title>
        <authorList>
            <person name="Wang L.-T."/>
        </authorList>
    </citation>
    <scope>NUCLEOTIDE SEQUENCE [LARGE SCALE GENOMIC DNA]</scope>
    <source>
        <strain evidence="1 2">BS-W1</strain>
    </source>
</reference>
<dbReference type="OrthoDB" id="9796570at2"/>
<dbReference type="EMBL" id="QCXQ01000002">
    <property type="protein sequence ID" value="PWG00133.1"/>
    <property type="molecule type" value="Genomic_DNA"/>
</dbReference>
<evidence type="ECO:0000313" key="2">
    <source>
        <dbReference type="Proteomes" id="UP000245080"/>
    </source>
</evidence>
<dbReference type="Gene3D" id="3.40.50.1820">
    <property type="entry name" value="alpha/beta hydrolase"/>
    <property type="match status" value="1"/>
</dbReference>
<dbReference type="SUPFAM" id="SSF53474">
    <property type="entry name" value="alpha/beta-Hydrolases"/>
    <property type="match status" value="1"/>
</dbReference>
<proteinExistence type="predicted"/>
<evidence type="ECO:0008006" key="3">
    <source>
        <dbReference type="Google" id="ProtNLM"/>
    </source>
</evidence>
<name>A0A2V1MZE4_9LACO</name>
<accession>A0A2V1MZE4</accession>
<dbReference type="Proteomes" id="UP000245080">
    <property type="component" value="Unassembled WGS sequence"/>
</dbReference>